<comment type="caution">
    <text evidence="1">The sequence shown here is derived from an EMBL/GenBank/DDBJ whole genome shotgun (WGS) entry which is preliminary data.</text>
</comment>
<organism evidence="1 2">
    <name type="scientific">Pisum sativum</name>
    <name type="common">Garden pea</name>
    <name type="synonym">Lathyrus oleraceus</name>
    <dbReference type="NCBI Taxonomy" id="3888"/>
    <lineage>
        <taxon>Eukaryota</taxon>
        <taxon>Viridiplantae</taxon>
        <taxon>Streptophyta</taxon>
        <taxon>Embryophyta</taxon>
        <taxon>Tracheophyta</taxon>
        <taxon>Spermatophyta</taxon>
        <taxon>Magnoliopsida</taxon>
        <taxon>eudicotyledons</taxon>
        <taxon>Gunneridae</taxon>
        <taxon>Pentapetalae</taxon>
        <taxon>rosids</taxon>
        <taxon>fabids</taxon>
        <taxon>Fabales</taxon>
        <taxon>Fabaceae</taxon>
        <taxon>Papilionoideae</taxon>
        <taxon>50 kb inversion clade</taxon>
        <taxon>NPAAA clade</taxon>
        <taxon>Hologalegina</taxon>
        <taxon>IRL clade</taxon>
        <taxon>Fabeae</taxon>
        <taxon>Lathyrus</taxon>
    </lineage>
</organism>
<name>A0A9D5AEQ8_PEA</name>
<dbReference type="Proteomes" id="UP001058974">
    <property type="component" value="Chromosome 5"/>
</dbReference>
<dbReference type="Gramene" id="Psat05G0213100-T1">
    <property type="protein sequence ID" value="KAI5405234.1"/>
    <property type="gene ID" value="KIW84_052131"/>
</dbReference>
<protein>
    <submittedName>
        <fullName evidence="1">Uncharacterized protein</fullName>
    </submittedName>
</protein>
<evidence type="ECO:0000313" key="2">
    <source>
        <dbReference type="Proteomes" id="UP001058974"/>
    </source>
</evidence>
<evidence type="ECO:0000313" key="1">
    <source>
        <dbReference type="EMBL" id="KAI5405234.1"/>
    </source>
</evidence>
<proteinExistence type="predicted"/>
<gene>
    <name evidence="1" type="ORF">KIW84_052131</name>
</gene>
<reference evidence="1 2" key="1">
    <citation type="journal article" date="2022" name="Nat. Genet.">
        <title>Improved pea reference genome and pan-genome highlight genomic features and evolutionary characteristics.</title>
        <authorList>
            <person name="Yang T."/>
            <person name="Liu R."/>
            <person name="Luo Y."/>
            <person name="Hu S."/>
            <person name="Wang D."/>
            <person name="Wang C."/>
            <person name="Pandey M.K."/>
            <person name="Ge S."/>
            <person name="Xu Q."/>
            <person name="Li N."/>
            <person name="Li G."/>
            <person name="Huang Y."/>
            <person name="Saxena R.K."/>
            <person name="Ji Y."/>
            <person name="Li M."/>
            <person name="Yan X."/>
            <person name="He Y."/>
            <person name="Liu Y."/>
            <person name="Wang X."/>
            <person name="Xiang C."/>
            <person name="Varshney R.K."/>
            <person name="Ding H."/>
            <person name="Gao S."/>
            <person name="Zong X."/>
        </authorList>
    </citation>
    <scope>NUCLEOTIDE SEQUENCE [LARGE SCALE GENOMIC DNA]</scope>
    <source>
        <strain evidence="1 2">cv. Zhongwan 6</strain>
    </source>
</reference>
<accession>A0A9D5AEQ8</accession>
<sequence length="186" mass="22077">MIWVLKPFKVFICWYDHLDIVPLVKTLWDPSNVQGKKFVRLIEKLRRLKDKLKGWNHEVFGIFDQNVEEAIKDLNSLDHQVVIEGKCVLKDVSVKRVEAIARVWQIIHHKKSMLRQKSRVGCMLSQVDDIKIEALSHFHQRFLELVVRRSKLQGVAFRIPIVRKVWGSTNSTWDFIRSVRRLLRMI</sequence>
<dbReference type="EMBL" id="JAMSHJ010000005">
    <property type="protein sequence ID" value="KAI5405234.1"/>
    <property type="molecule type" value="Genomic_DNA"/>
</dbReference>
<keyword evidence="2" id="KW-1185">Reference proteome</keyword>
<dbReference type="AlphaFoldDB" id="A0A9D5AEQ8"/>